<protein>
    <submittedName>
        <fullName evidence="1">Uncharacterized protein</fullName>
    </submittedName>
</protein>
<organism evidence="1">
    <name type="scientific">Rhizophora mucronata</name>
    <name type="common">Asiatic mangrove</name>
    <dbReference type="NCBI Taxonomy" id="61149"/>
    <lineage>
        <taxon>Eukaryota</taxon>
        <taxon>Viridiplantae</taxon>
        <taxon>Streptophyta</taxon>
        <taxon>Embryophyta</taxon>
        <taxon>Tracheophyta</taxon>
        <taxon>Spermatophyta</taxon>
        <taxon>Magnoliopsida</taxon>
        <taxon>eudicotyledons</taxon>
        <taxon>Gunneridae</taxon>
        <taxon>Pentapetalae</taxon>
        <taxon>rosids</taxon>
        <taxon>fabids</taxon>
        <taxon>Malpighiales</taxon>
        <taxon>Rhizophoraceae</taxon>
        <taxon>Rhizophora</taxon>
    </lineage>
</organism>
<name>A0A2P2Q062_RHIMU</name>
<reference evidence="1" key="1">
    <citation type="submission" date="2018-02" db="EMBL/GenBank/DDBJ databases">
        <title>Rhizophora mucronata_Transcriptome.</title>
        <authorList>
            <person name="Meera S.P."/>
            <person name="Sreeshan A."/>
            <person name="Augustine A."/>
        </authorList>
    </citation>
    <scope>NUCLEOTIDE SEQUENCE</scope>
    <source>
        <tissue evidence="1">Leaf</tissue>
    </source>
</reference>
<evidence type="ECO:0000313" key="1">
    <source>
        <dbReference type="EMBL" id="MBX60313.1"/>
    </source>
</evidence>
<dbReference type="AlphaFoldDB" id="A0A2P2Q062"/>
<accession>A0A2P2Q062</accession>
<proteinExistence type="predicted"/>
<dbReference type="EMBL" id="GGEC01079829">
    <property type="protein sequence ID" value="MBX60313.1"/>
    <property type="molecule type" value="Transcribed_RNA"/>
</dbReference>
<sequence>MVTKITINPTPNCQPASVSLPLPLLLPLVSYMNHLPVFKR</sequence>